<protein>
    <submittedName>
        <fullName evidence="1">Uncharacterized protein</fullName>
    </submittedName>
</protein>
<dbReference type="EMBL" id="CM037155">
    <property type="protein sequence ID" value="KAH7847520.1"/>
    <property type="molecule type" value="Genomic_DNA"/>
</dbReference>
<reference evidence="1 2" key="1">
    <citation type="journal article" date="2021" name="Hortic Res">
        <title>High-quality reference genome and annotation aids understanding of berry development for evergreen blueberry (Vaccinium darrowii).</title>
        <authorList>
            <person name="Yu J."/>
            <person name="Hulse-Kemp A.M."/>
            <person name="Babiker E."/>
            <person name="Staton M."/>
        </authorList>
    </citation>
    <scope>NUCLEOTIDE SEQUENCE [LARGE SCALE GENOMIC DNA]</scope>
    <source>
        <strain evidence="2">cv. NJ 8807/NJ 8810</strain>
        <tissue evidence="1">Young leaf</tissue>
    </source>
</reference>
<sequence>MLPNCQCNIHQICILVLTLFVIHLPSHVNAEIKSVTISSDFRPTIIFTDFCFRDNGYVSIAISDVSVSTTSTTPTNNSRLSFLLVGIDVMLYYFAIYPEEDGKICIAEDSGIVPDAFHTIARFDELSRESSLKRTLPVPKADRYGIYFSNCEPNSSVSMNLVVETYNLNNDTTKDYLGIGDAEKPKVYLRFSAVYVLFIAIWFLTCYMNKEFVHKVHWLMAVLLLSKALNLLCAAEDKYYTKITGTPHGWDVMFYTFYFIRALLFLTVIMLTGSGWSFLRPYLQTRQKLVLAIGISLQIITNVSYIYVNDNGPFKKNYTYWNTAFILLDAFGFSVVIVPTIMSIRSLKESAKADGTAARTLARMTLLRDFLVCAGMYWYLTRTMKYFIWYDDCFSGSWTDAWVETFTVIFYIAMFYLFRPKDENEYVVVQDEEVSLATIHREFENI</sequence>
<evidence type="ECO:0000313" key="1">
    <source>
        <dbReference type="EMBL" id="KAH7847520.1"/>
    </source>
</evidence>
<gene>
    <name evidence="1" type="ORF">Vadar_027142</name>
</gene>
<comment type="caution">
    <text evidence="1">The sequence shown here is derived from an EMBL/GenBank/DDBJ whole genome shotgun (WGS) entry which is preliminary data.</text>
</comment>
<proteinExistence type="predicted"/>
<keyword evidence="2" id="KW-1185">Reference proteome</keyword>
<organism evidence="1 2">
    <name type="scientific">Vaccinium darrowii</name>
    <dbReference type="NCBI Taxonomy" id="229202"/>
    <lineage>
        <taxon>Eukaryota</taxon>
        <taxon>Viridiplantae</taxon>
        <taxon>Streptophyta</taxon>
        <taxon>Embryophyta</taxon>
        <taxon>Tracheophyta</taxon>
        <taxon>Spermatophyta</taxon>
        <taxon>Magnoliopsida</taxon>
        <taxon>eudicotyledons</taxon>
        <taxon>Gunneridae</taxon>
        <taxon>Pentapetalae</taxon>
        <taxon>asterids</taxon>
        <taxon>Ericales</taxon>
        <taxon>Ericaceae</taxon>
        <taxon>Vaccinioideae</taxon>
        <taxon>Vaccinieae</taxon>
        <taxon>Vaccinium</taxon>
    </lineage>
</organism>
<accession>A0ACB7Y3D9</accession>
<evidence type="ECO:0000313" key="2">
    <source>
        <dbReference type="Proteomes" id="UP000828048"/>
    </source>
</evidence>
<name>A0ACB7Y3D9_9ERIC</name>
<dbReference type="Proteomes" id="UP000828048">
    <property type="component" value="Chromosome 5"/>
</dbReference>